<keyword evidence="2" id="KW-1185">Reference proteome</keyword>
<name>A0ABX3TV22_9GAMM</name>
<sequence length="75" mass="8540">MHDFKSKMGAAGLWLSAEIFGPTLFEIGRTGRNSAECHQDMTYLAWNENASGNAAKWWIEHLKEFDGFANLYSRL</sequence>
<reference evidence="1 2" key="1">
    <citation type="journal article" date="2017" name="Int. J. Syst. Evol. Microbiol.">
        <title>Rouxiella badensis sp. nov. and Rouxiella silvae sp. nov. isolated from peat bog soil in Germany and emendation of the genus description.</title>
        <authorList>
            <person name="Le Fleche-Mateos A."/>
            <person name="Kugler J.H."/>
            <person name="Hansen S.H."/>
            <person name="Syldatk C."/>
            <person name="Hausmann R."/>
            <person name="Lomprez F."/>
            <person name="Vandenbogaert M."/>
            <person name="Manuguerra J.C."/>
            <person name="Grimont P.A."/>
        </authorList>
    </citation>
    <scope>NUCLEOTIDE SEQUENCE [LARGE SCALE GENOMIC DNA]</scope>
    <source>
        <strain evidence="1 2">213</strain>
    </source>
</reference>
<protein>
    <submittedName>
        <fullName evidence="1">Uncharacterized protein</fullName>
    </submittedName>
</protein>
<evidence type="ECO:0000313" key="1">
    <source>
        <dbReference type="EMBL" id="ORJ18964.1"/>
    </source>
</evidence>
<evidence type="ECO:0000313" key="2">
    <source>
        <dbReference type="Proteomes" id="UP000192722"/>
    </source>
</evidence>
<dbReference type="Proteomes" id="UP000192722">
    <property type="component" value="Unassembled WGS sequence"/>
</dbReference>
<accession>A0ABX3TV22</accession>
<dbReference type="EMBL" id="MRWD01000078">
    <property type="protein sequence ID" value="ORJ18964.1"/>
    <property type="molecule type" value="Genomic_DNA"/>
</dbReference>
<organism evidence="1 2">
    <name type="scientific">Rouxiella silvae</name>
    <dbReference type="NCBI Taxonomy" id="1646373"/>
    <lineage>
        <taxon>Bacteria</taxon>
        <taxon>Pseudomonadati</taxon>
        <taxon>Pseudomonadota</taxon>
        <taxon>Gammaproteobacteria</taxon>
        <taxon>Enterobacterales</taxon>
        <taxon>Yersiniaceae</taxon>
        <taxon>Rouxiella</taxon>
    </lineage>
</organism>
<dbReference type="RefSeq" id="WP_084984380.1">
    <property type="nucleotide sequence ID" value="NZ_CBCSCF010000009.1"/>
</dbReference>
<gene>
    <name evidence="1" type="ORF">BS639_22515</name>
</gene>
<proteinExistence type="predicted"/>
<comment type="caution">
    <text evidence="1">The sequence shown here is derived from an EMBL/GenBank/DDBJ whole genome shotgun (WGS) entry which is preliminary data.</text>
</comment>